<keyword evidence="2" id="KW-0812">Transmembrane</keyword>
<keyword evidence="2" id="KW-1133">Transmembrane helix</keyword>
<name>A0A0H4X7M6_9BACT</name>
<gene>
    <name evidence="4" type="ORF">A176_006855</name>
</gene>
<dbReference type="EMBL" id="CP012109">
    <property type="protein sequence ID" value="AKQ69943.1"/>
    <property type="molecule type" value="Genomic_DNA"/>
</dbReference>
<dbReference type="Gene3D" id="3.40.50.300">
    <property type="entry name" value="P-loop containing nucleotide triphosphate hydrolases"/>
    <property type="match status" value="2"/>
</dbReference>
<feature type="transmembrane region" description="Helical" evidence="2">
    <location>
        <begin position="482"/>
        <end position="504"/>
    </location>
</feature>
<evidence type="ECO:0000259" key="3">
    <source>
        <dbReference type="Pfam" id="PF13514"/>
    </source>
</evidence>
<dbReference type="eggNOG" id="COG4717">
    <property type="taxonomic scope" value="Bacteria"/>
</dbReference>
<dbReference type="Pfam" id="PF13514">
    <property type="entry name" value="AAA_27"/>
    <property type="match status" value="1"/>
</dbReference>
<dbReference type="PANTHER" id="PTHR41259">
    <property type="entry name" value="DOUBLE-STRAND BREAK REPAIR RAD50 ATPASE, PUTATIVE-RELATED"/>
    <property type="match status" value="1"/>
</dbReference>
<feature type="coiled-coil region" evidence="1">
    <location>
        <begin position="447"/>
        <end position="474"/>
    </location>
</feature>
<protein>
    <submittedName>
        <fullName evidence="4">DNA double-strand break repair Rad50 ATPase</fullName>
    </submittedName>
</protein>
<accession>A0A0H4X7M6</accession>
<evidence type="ECO:0000313" key="5">
    <source>
        <dbReference type="Proteomes" id="UP000009026"/>
    </source>
</evidence>
<dbReference type="InterPro" id="IPR038734">
    <property type="entry name" value="YhaN_AAA"/>
</dbReference>
<dbReference type="Proteomes" id="UP000009026">
    <property type="component" value="Chromosome"/>
</dbReference>
<keyword evidence="1" id="KW-0175">Coiled coil</keyword>
<evidence type="ECO:0000256" key="2">
    <source>
        <dbReference type="SAM" id="Phobius"/>
    </source>
</evidence>
<dbReference type="OrthoDB" id="9764467at2"/>
<keyword evidence="5" id="KW-1185">Reference proteome</keyword>
<dbReference type="eggNOG" id="COG0419">
    <property type="taxonomic scope" value="Bacteria"/>
</dbReference>
<dbReference type="PANTHER" id="PTHR41259:SF1">
    <property type="entry name" value="DOUBLE-STRAND BREAK REPAIR RAD50 ATPASE, PUTATIVE-RELATED"/>
    <property type="match status" value="1"/>
</dbReference>
<dbReference type="STRING" id="1297742.A176_006855"/>
<evidence type="ECO:0000256" key="1">
    <source>
        <dbReference type="SAM" id="Coils"/>
    </source>
</evidence>
<keyword evidence="2" id="KW-0472">Membrane</keyword>
<evidence type="ECO:0000313" key="4">
    <source>
        <dbReference type="EMBL" id="AKQ69943.1"/>
    </source>
</evidence>
<feature type="domain" description="YhaN AAA" evidence="3">
    <location>
        <begin position="6"/>
        <end position="204"/>
    </location>
</feature>
<dbReference type="RefSeq" id="WP_002637670.1">
    <property type="nucleotide sequence ID" value="NZ_CP012109.1"/>
</dbReference>
<feature type="coiled-coil region" evidence="1">
    <location>
        <begin position="842"/>
        <end position="906"/>
    </location>
</feature>
<dbReference type="SUPFAM" id="SSF52540">
    <property type="entry name" value="P-loop containing nucleoside triphosphate hydrolases"/>
    <property type="match status" value="1"/>
</dbReference>
<organism evidence="4 5">
    <name type="scientific">Pseudomyxococcus hansupus</name>
    <dbReference type="NCBI Taxonomy" id="1297742"/>
    <lineage>
        <taxon>Bacteria</taxon>
        <taxon>Pseudomonadati</taxon>
        <taxon>Myxococcota</taxon>
        <taxon>Myxococcia</taxon>
        <taxon>Myxococcales</taxon>
        <taxon>Cystobacterineae</taxon>
        <taxon>Myxococcaceae</taxon>
        <taxon>Pseudomyxococcus</taxon>
    </lineage>
</organism>
<sequence>MKPGLRIDALRVLGFGRFSGLTRELGPGLHLLYGPNEAGKSTLLAFLRSMLFGFEKRGQPERYEPAHGGAFGGELTLATSAGSLLVRRIASRRTSEGELSVRDADGQELSKESLESALAHVSRELFFDVFAFRLDELAGFERLTEERGASEALVAASMRGARRLPEVMDQLRKSTELIYKPNGVKSSLNVTMKALEDVQARLRLEGDRPARYFSEKARLGALVEEQRVLEADLLELVARLERLTRLEAALGDTGALAQARAELETLPALESFPEAGESRLEDGLHRRRNCRAEGARLALRLATADADLERLSAPSGVRGREEALGLALAAYTERAVLLRALPSRRAALAEKQRQVELALRELGLPVDGPGLLALDLSASVRVALEELASRLSAAEATHREAEGTRARAVSERERLDGALRRVDAELLALPQERTSQLRQQQAGLGRLRTVRGDLERLSEQRAELHRQFESVRTQGEPHLTTAVLPLWWVPAVAVVAVALAVTAWLLAGNLVGALCLGVGLLLTGVLELARRRVEAARDADVAAQGARQRWRQQEEERLRSALMALSAREEVLHRELLSAATEAGLNLVATAADMAAREATLADALERAGRRELLQREQEKLHAEHTAALREEHRASEAVGEVEARRGNLEAELAEHLSARCFPPTLAASAALTLWRDAAALRQRLLDVGAEAAALSVDAQACAQVTARLWAEAVAAELVPGSAKAHGLDSGAMEPIATRVASALEQERARRLELRTVEASHHELLAEKARLDGLSHDEEAALAALLAEGGSADEETFRRRAAQSRRYVELTGRTRELSHRIEARTGLSETSARQALIDVGGEQGLRAELESLREKHAEAQERQKAVLTECGALRHQLEQWENDDALAQLRIVEESLRAKAAELARQYAADRLTLALLSRARRRFEEEQQPRVVQLASEHFAALTQGRYPRVFIPTGEERELRVGDGQRDWSAAQLSRGTREQLYLAFRLAVVRDFGETRGALPLIVDDVLVNFDPERARGAIHLLAKLSEHQQVIAFTCHPWLRDAFAAEGARVQTLDATPHETTPVPVSVPVLKAG</sequence>
<feature type="transmembrane region" description="Helical" evidence="2">
    <location>
        <begin position="510"/>
        <end position="529"/>
    </location>
</feature>
<reference evidence="4 5" key="1">
    <citation type="journal article" date="2016" name="PLoS ONE">
        <title>Complete Genome Sequence and Comparative Genomics of a Novel Myxobacterium Myxococcus hansupus.</title>
        <authorList>
            <person name="Sharma G."/>
            <person name="Narwani T."/>
            <person name="Subramanian S."/>
        </authorList>
    </citation>
    <scope>NUCLEOTIDE SEQUENCE [LARGE SCALE GENOMIC DNA]</scope>
    <source>
        <strain evidence="5">mixupus</strain>
    </source>
</reference>
<dbReference type="KEGG" id="mym:A176_006855"/>
<dbReference type="InterPro" id="IPR027417">
    <property type="entry name" value="P-loop_NTPase"/>
</dbReference>
<dbReference type="AlphaFoldDB" id="A0A0H4X7M6"/>
<dbReference type="PATRIC" id="fig|1297742.4.peg.6953"/>
<proteinExistence type="predicted"/>